<dbReference type="OrthoDB" id="9814627at2"/>
<evidence type="ECO:0000313" key="3">
    <source>
        <dbReference type="EMBL" id="RAJ75639.1"/>
    </source>
</evidence>
<dbReference type="Proteomes" id="UP000249819">
    <property type="component" value="Unassembled WGS sequence"/>
</dbReference>
<feature type="transmembrane region" description="Helical" evidence="1">
    <location>
        <begin position="12"/>
        <end position="33"/>
    </location>
</feature>
<organism evidence="3 4">
    <name type="scientific">Chitinophaga dinghuensis</name>
    <dbReference type="NCBI Taxonomy" id="1539050"/>
    <lineage>
        <taxon>Bacteria</taxon>
        <taxon>Pseudomonadati</taxon>
        <taxon>Bacteroidota</taxon>
        <taxon>Chitinophagia</taxon>
        <taxon>Chitinophagales</taxon>
        <taxon>Chitinophagaceae</taxon>
        <taxon>Chitinophaga</taxon>
    </lineage>
</organism>
<protein>
    <submittedName>
        <fullName evidence="3">PA14 domain-containing protein</fullName>
    </submittedName>
</protein>
<comment type="caution">
    <text evidence="3">The sequence shown here is derived from an EMBL/GenBank/DDBJ whole genome shotgun (WGS) entry which is preliminary data.</text>
</comment>
<dbReference type="Gene3D" id="3.90.182.10">
    <property type="entry name" value="Toxin - Anthrax Protective Antigen,domain 1"/>
    <property type="match status" value="1"/>
</dbReference>
<dbReference type="SUPFAM" id="SSF56988">
    <property type="entry name" value="Anthrax protective antigen"/>
    <property type="match status" value="1"/>
</dbReference>
<reference evidence="3 4" key="1">
    <citation type="submission" date="2018-06" db="EMBL/GenBank/DDBJ databases">
        <title>Genomic Encyclopedia of Archaeal and Bacterial Type Strains, Phase II (KMG-II): from individual species to whole genera.</title>
        <authorList>
            <person name="Goeker M."/>
        </authorList>
    </citation>
    <scope>NUCLEOTIDE SEQUENCE [LARGE SCALE GENOMIC DNA]</scope>
    <source>
        <strain evidence="3 4">DSM 29821</strain>
    </source>
</reference>
<gene>
    <name evidence="3" type="ORF">CLV59_109253</name>
</gene>
<evidence type="ECO:0000259" key="2">
    <source>
        <dbReference type="PROSITE" id="PS51820"/>
    </source>
</evidence>
<dbReference type="RefSeq" id="WP_111594791.1">
    <property type="nucleotide sequence ID" value="NZ_QLMA01000009.1"/>
</dbReference>
<dbReference type="InterPro" id="IPR011658">
    <property type="entry name" value="PA14_dom"/>
</dbReference>
<dbReference type="InterPro" id="IPR037524">
    <property type="entry name" value="PA14/GLEYA"/>
</dbReference>
<keyword evidence="1" id="KW-0472">Membrane</keyword>
<proteinExistence type="predicted"/>
<dbReference type="EMBL" id="QLMA01000009">
    <property type="protein sequence ID" value="RAJ75639.1"/>
    <property type="molecule type" value="Genomic_DNA"/>
</dbReference>
<evidence type="ECO:0000256" key="1">
    <source>
        <dbReference type="SAM" id="Phobius"/>
    </source>
</evidence>
<sequence>MILSFIDRRRKIVASLMLSLIYFEIIVPAYALGGGGRKSFSVSVGNNKSIVSAPLFNEGTVSKAPEESKSAAAVAPKSMDFGGPTQPESQTFRSVTNDNMVDLFTGDFKYTIPLVDVGGYPLALGYNSGISMDQEASWVGLGWTLNPGAITRNLRGIPDDFNGKDTISKTLNIKENKTIGATATAGIKLSGFPIKASLNLGLFYNNYRGWGMESGASVGLNAASKGFGTLTAGLSVSNNTHDGISLNPSLELETYKKDLNEKGGYTGHISVGLSYNTRSGLKSLQYSAGIRQYIAGVANRTVAGTDAQGRPVSMLKQVPYHGQLEKATLSSSISFVSPTFSPGVSAPFTTEAYNGRFGFGGIAFSIFGYAGISGYVTRQFLAKADQYKAIPAYGYLNMHQIDKGRNGLMDYGRERDIPVKEDNRNIALPYYSYDVFSISGEGSGGMFRAHRGDVGFVSDHPLKTKSIAIGGGLEFGFGQLFTVGVDFNRSVPTTATGPWMGTGMASKFDFQQGDEYSAFEPSYFINAGEMGAADPDYLESIGGTDLVYGDKTGALNVYRGGRVVNKLDGVDGKKYNREKRTQTITYLTADEASTAGVSKFIENYPVNSFPVGSCGNTIPDGLESELGYTGEIYDLTSSNWLLDKRYFLRTVNFQNIQFNNIKELLTKNPELGTPVINTSPVRKDNTFFAVRFKTRMRVSEDGTYKCSLQYNDMCRFYINGVKKAEDWQDNANAKREFTVNLEGNKFYDVVIEYGNTWEDGYLRQAWTKDGQPVEPTFFVPPPADSLLTASGISVEKRVNNFRKQHHISEIDVLNNSGERYIYGLPVYNLFEKEYTFSLNHDESAKKSGEAPFVFGVDNTPDNKNGNDNYFNMQETPAYAHSFLLTGIISPDYVDVTGDGISDDDLGTAVKFNYSKTAGGKYGFKWRTPYNDKVGYNDGLVSDFRDDKGSYVYGEKELWYLNSIVSKTMIATFTVGDREDLLPINERGILENNQQTKYLKEINLYSKSAYMKAMKDGVTPTPVKTVHFDYSYELCKGVAGDPSKGKLTLKDVWFSYNGNQSKNLARAKQNGYFFYYNKLNPDYNHQSSDRWGNYKNPLDNPMSSGNDLITNAEYPYALQDSAIMAKNVAAWTLDSIKLPSGGRMKVNFESDDYGFVQNKRSASMIQIAGLSKEAPDSKEKLTNNLYTNGGTSFEDYLYVSFAAPQRVSSKMDVYEKYLKELHDTIYFRLNVAMPKDLNGYGNETVACYGFLDTTNIGVFENGKYFYLKLRPVHLDGDEGSRFSPLANAAIQFMKNNLQSKTYPGSEVGTGLTGEAAIKMFYQLAANIVSEFSGVERSARIRGSARDLDLKRSYARLCVPDYKKYGGGIRVKNILIYDNWNEMTKQKESVYGTEYKYTMTNSDGTEISSGVASYEPLLGGEENPWRTPIVYKEKVGKMVPEVTSYVETPLGESLFPSPLVGYRKVTVRSIHSGKHIRSANGYTENCFYTAYDFPVIATFVELDGATRERYKPSNIGNWLKFNAQYHLTISQGFKVELNDMHGKIRSVETYAEGSDKPISSQTTYYHVDDQNMESKHLSNKVTTVSANGEINDNAQCGLDVEIMNDLRQQISRTTSLSVSGGTIGVLFGWVVSWPYIVPIPQSEEAIFRSEATTKLINRKGIVDSVVAIEKGSRVVTKNLLYDEETGGVLLTAIQNEFDDPVYTFNIPSHWVYNGMGPAYKNVGRQFGGWQMIKGVPTVFPYPQDQKFSLTSGDEIIYYSRKNIGDIAYCTPLYADFPSVNKGYVIDINRTNTENQRLIFISADGQPITGNVSFKVIRSGRRNIFTNVGTIVMKKSPLVFEDGQYNLILDESRDILNASAIEFSEDWKINDIQKSLLRCVLK</sequence>
<dbReference type="Pfam" id="PF07691">
    <property type="entry name" value="PA14"/>
    <property type="match status" value="1"/>
</dbReference>
<keyword evidence="4" id="KW-1185">Reference proteome</keyword>
<keyword evidence="1" id="KW-1133">Transmembrane helix</keyword>
<evidence type="ECO:0000313" key="4">
    <source>
        <dbReference type="Proteomes" id="UP000249819"/>
    </source>
</evidence>
<dbReference type="PROSITE" id="PS51820">
    <property type="entry name" value="PA14"/>
    <property type="match status" value="1"/>
</dbReference>
<feature type="domain" description="PA14" evidence="2">
    <location>
        <begin position="623"/>
        <end position="784"/>
    </location>
</feature>
<accession>A0A327VQB4</accession>
<keyword evidence="1" id="KW-0812">Transmembrane</keyword>
<name>A0A327VQB4_9BACT</name>